<evidence type="ECO:0000256" key="1">
    <source>
        <dbReference type="SAM" id="MobiDB-lite"/>
    </source>
</evidence>
<name>A0A397IRI1_9GLOM</name>
<comment type="caution">
    <text evidence="2">The sequence shown here is derived from an EMBL/GenBank/DDBJ whole genome shotgun (WGS) entry which is preliminary data.</text>
</comment>
<dbReference type="AlphaFoldDB" id="A0A397IRI1"/>
<feature type="region of interest" description="Disordered" evidence="1">
    <location>
        <begin position="71"/>
        <end position="90"/>
    </location>
</feature>
<accession>A0A397IRI1</accession>
<evidence type="ECO:0000313" key="2">
    <source>
        <dbReference type="EMBL" id="RHZ76908.1"/>
    </source>
</evidence>
<proteinExistence type="predicted"/>
<dbReference type="EMBL" id="PQFF01000177">
    <property type="protein sequence ID" value="RHZ76908.1"/>
    <property type="molecule type" value="Genomic_DNA"/>
</dbReference>
<feature type="compositionally biased region" description="Basic and acidic residues" evidence="1">
    <location>
        <begin position="23"/>
        <end position="42"/>
    </location>
</feature>
<reference evidence="2 3" key="1">
    <citation type="submission" date="2018-08" db="EMBL/GenBank/DDBJ databases">
        <title>Genome and evolution of the arbuscular mycorrhizal fungus Diversispora epigaea (formerly Glomus versiforme) and its bacterial endosymbionts.</title>
        <authorList>
            <person name="Sun X."/>
            <person name="Fei Z."/>
            <person name="Harrison M."/>
        </authorList>
    </citation>
    <scope>NUCLEOTIDE SEQUENCE [LARGE SCALE GENOMIC DNA]</scope>
    <source>
        <strain evidence="2 3">IT104</strain>
    </source>
</reference>
<organism evidence="2 3">
    <name type="scientific">Diversispora epigaea</name>
    <dbReference type="NCBI Taxonomy" id="1348612"/>
    <lineage>
        <taxon>Eukaryota</taxon>
        <taxon>Fungi</taxon>
        <taxon>Fungi incertae sedis</taxon>
        <taxon>Mucoromycota</taxon>
        <taxon>Glomeromycotina</taxon>
        <taxon>Glomeromycetes</taxon>
        <taxon>Diversisporales</taxon>
        <taxon>Diversisporaceae</taxon>
        <taxon>Diversispora</taxon>
    </lineage>
</organism>
<dbReference type="Proteomes" id="UP000266861">
    <property type="component" value="Unassembled WGS sequence"/>
</dbReference>
<feature type="compositionally biased region" description="Basic and acidic residues" evidence="1">
    <location>
        <begin position="71"/>
        <end position="81"/>
    </location>
</feature>
<evidence type="ECO:0000313" key="3">
    <source>
        <dbReference type="Proteomes" id="UP000266861"/>
    </source>
</evidence>
<keyword evidence="3" id="KW-1185">Reference proteome</keyword>
<protein>
    <submittedName>
        <fullName evidence="2">Uncharacterized protein</fullName>
    </submittedName>
</protein>
<sequence>MIFQSTVPEYVLKSEGIKEATENEHLSQIKKSANDKAREEKSAANSYAKAISKERLENPLKLLSNIESARKDNQATKEMGKVVKGGPTANVQSTVNKLGNVEREEALKAERASRFVYLNNL</sequence>
<dbReference type="OrthoDB" id="10456991at2759"/>
<feature type="region of interest" description="Disordered" evidence="1">
    <location>
        <begin position="23"/>
        <end position="50"/>
    </location>
</feature>
<gene>
    <name evidence="2" type="ORF">Glove_187g94</name>
</gene>